<dbReference type="RefSeq" id="WP_345100905.1">
    <property type="nucleotide sequence ID" value="NZ_BAABCV010000002.1"/>
</dbReference>
<dbReference type="EMBL" id="BAABCV010000002">
    <property type="protein sequence ID" value="GAA4087345.1"/>
    <property type="molecule type" value="Genomic_DNA"/>
</dbReference>
<evidence type="ECO:0000313" key="1">
    <source>
        <dbReference type="EMBL" id="GAA4087345.1"/>
    </source>
</evidence>
<organism evidence="1 2">
    <name type="scientific">Mucilaginibacter panaciglaebae</name>
    <dbReference type="NCBI Taxonomy" id="502331"/>
    <lineage>
        <taxon>Bacteria</taxon>
        <taxon>Pseudomonadati</taxon>
        <taxon>Bacteroidota</taxon>
        <taxon>Sphingobacteriia</taxon>
        <taxon>Sphingobacteriales</taxon>
        <taxon>Sphingobacteriaceae</taxon>
        <taxon>Mucilaginibacter</taxon>
    </lineage>
</organism>
<gene>
    <name evidence="1" type="ORF">GCM10022392_05470</name>
</gene>
<accession>A0ABP7WF75</accession>
<comment type="caution">
    <text evidence="1">The sequence shown here is derived from an EMBL/GenBank/DDBJ whole genome shotgun (WGS) entry which is preliminary data.</text>
</comment>
<protein>
    <submittedName>
        <fullName evidence="1">Uncharacterized protein</fullName>
    </submittedName>
</protein>
<dbReference type="Proteomes" id="UP001500841">
    <property type="component" value="Unassembled WGS sequence"/>
</dbReference>
<name>A0ABP7WF75_9SPHI</name>
<evidence type="ECO:0000313" key="2">
    <source>
        <dbReference type="Proteomes" id="UP001500841"/>
    </source>
</evidence>
<sequence>MERFPELESPQVALISADVNSGQVLNVDLVPDQQNGRGVYKVFNNIQDAVAYAKAVIAEKKTIECVIQGPDQETIHYITPENVKNFG</sequence>
<reference evidence="2" key="1">
    <citation type="journal article" date="2019" name="Int. J. Syst. Evol. Microbiol.">
        <title>The Global Catalogue of Microorganisms (GCM) 10K type strain sequencing project: providing services to taxonomists for standard genome sequencing and annotation.</title>
        <authorList>
            <consortium name="The Broad Institute Genomics Platform"/>
            <consortium name="The Broad Institute Genome Sequencing Center for Infectious Disease"/>
            <person name="Wu L."/>
            <person name="Ma J."/>
        </authorList>
    </citation>
    <scope>NUCLEOTIDE SEQUENCE [LARGE SCALE GENOMIC DNA]</scope>
    <source>
        <strain evidence="2">JCM 17085</strain>
    </source>
</reference>
<keyword evidence="2" id="KW-1185">Reference proteome</keyword>
<proteinExistence type="predicted"/>